<sequence>MKVLIVWMECKFMNRVAS</sequence>
<dbReference type="AlphaFoldDB" id="A0A2P2Q707"/>
<protein>
    <submittedName>
        <fullName evidence="1">Uncharacterized protein</fullName>
    </submittedName>
</protein>
<evidence type="ECO:0000313" key="1">
    <source>
        <dbReference type="EMBL" id="MBX62756.1"/>
    </source>
</evidence>
<name>A0A2P2Q707_RHIMU</name>
<organism evidence="1">
    <name type="scientific">Rhizophora mucronata</name>
    <name type="common">Asiatic mangrove</name>
    <dbReference type="NCBI Taxonomy" id="61149"/>
    <lineage>
        <taxon>Eukaryota</taxon>
        <taxon>Viridiplantae</taxon>
        <taxon>Streptophyta</taxon>
        <taxon>Embryophyta</taxon>
        <taxon>Tracheophyta</taxon>
        <taxon>Spermatophyta</taxon>
        <taxon>Magnoliopsida</taxon>
        <taxon>eudicotyledons</taxon>
        <taxon>Gunneridae</taxon>
        <taxon>Pentapetalae</taxon>
        <taxon>rosids</taxon>
        <taxon>fabids</taxon>
        <taxon>Malpighiales</taxon>
        <taxon>Rhizophoraceae</taxon>
        <taxon>Rhizophora</taxon>
    </lineage>
</organism>
<reference evidence="1" key="1">
    <citation type="submission" date="2018-02" db="EMBL/GenBank/DDBJ databases">
        <title>Rhizophora mucronata_Transcriptome.</title>
        <authorList>
            <person name="Meera S.P."/>
            <person name="Sreeshan A."/>
            <person name="Augustine A."/>
        </authorList>
    </citation>
    <scope>NUCLEOTIDE SEQUENCE</scope>
    <source>
        <tissue evidence="1">Leaf</tissue>
    </source>
</reference>
<accession>A0A2P2Q707</accession>
<proteinExistence type="predicted"/>
<dbReference type="EMBL" id="GGEC01082272">
    <property type="protein sequence ID" value="MBX62756.1"/>
    <property type="molecule type" value="Transcribed_RNA"/>
</dbReference>